<sequence>MKTMTETPCTVVTWQRFQWMAFATAILVASSMMPSPVLAQTKTGTLRDACREDYQRFCANVQRGGGRIRQCMLENASSLTPQCRDSLKALQEGQRQK</sequence>
<evidence type="ECO:0000313" key="3">
    <source>
        <dbReference type="Proteomes" id="UP000194137"/>
    </source>
</evidence>
<dbReference type="KEGG" id="psin:CAK95_11850"/>
<evidence type="ECO:0000313" key="2">
    <source>
        <dbReference type="EMBL" id="ARP99706.1"/>
    </source>
</evidence>
<evidence type="ECO:0000256" key="1">
    <source>
        <dbReference type="SAM" id="SignalP"/>
    </source>
</evidence>
<dbReference type="Pfam" id="PF00839">
    <property type="entry name" value="Cys_rich_FGFR"/>
    <property type="match status" value="1"/>
</dbReference>
<protein>
    <recommendedName>
        <fullName evidence="4">Cysteine rich repeat protein</fullName>
    </recommendedName>
</protein>
<proteinExistence type="predicted"/>
<dbReference type="Proteomes" id="UP000194137">
    <property type="component" value="Chromosome"/>
</dbReference>
<keyword evidence="3" id="KW-1185">Reference proteome</keyword>
<dbReference type="EMBL" id="CP021112">
    <property type="protein sequence ID" value="ARP99706.1"/>
    <property type="molecule type" value="Genomic_DNA"/>
</dbReference>
<feature type="signal peptide" evidence="1">
    <location>
        <begin position="1"/>
        <end position="39"/>
    </location>
</feature>
<feature type="chain" id="PRO_5012529386" description="Cysteine rich repeat protein" evidence="1">
    <location>
        <begin position="40"/>
        <end position="97"/>
    </location>
</feature>
<name>A0A1W6ZQQ0_9HYPH</name>
<reference evidence="2 3" key="1">
    <citation type="submission" date="2017-05" db="EMBL/GenBank/DDBJ databases">
        <title>Full genome sequence of Pseudorhodoplanes sinuspersici.</title>
        <authorList>
            <person name="Dastgheib S.M.M."/>
            <person name="Shavandi M."/>
            <person name="Tirandaz H."/>
        </authorList>
    </citation>
    <scope>NUCLEOTIDE SEQUENCE [LARGE SCALE GENOMIC DNA]</scope>
    <source>
        <strain evidence="2 3">RIPI110</strain>
    </source>
</reference>
<evidence type="ECO:0008006" key="4">
    <source>
        <dbReference type="Google" id="ProtNLM"/>
    </source>
</evidence>
<dbReference type="STRING" id="1235591.CAK95_11850"/>
<dbReference type="GO" id="GO:0016020">
    <property type="term" value="C:membrane"/>
    <property type="evidence" value="ECO:0007669"/>
    <property type="project" value="InterPro"/>
</dbReference>
<gene>
    <name evidence="2" type="ORF">CAK95_11850</name>
</gene>
<keyword evidence="1" id="KW-0732">Signal</keyword>
<dbReference type="AlphaFoldDB" id="A0A1W6ZQQ0"/>
<dbReference type="InterPro" id="IPR001893">
    <property type="entry name" value="Cys-rich_GLG1_repeat"/>
</dbReference>
<organism evidence="2 3">
    <name type="scientific">Pseudorhodoplanes sinuspersici</name>
    <dbReference type="NCBI Taxonomy" id="1235591"/>
    <lineage>
        <taxon>Bacteria</taxon>
        <taxon>Pseudomonadati</taxon>
        <taxon>Pseudomonadota</taxon>
        <taxon>Alphaproteobacteria</taxon>
        <taxon>Hyphomicrobiales</taxon>
        <taxon>Pseudorhodoplanes</taxon>
    </lineage>
</organism>
<accession>A0A1W6ZQQ0</accession>